<dbReference type="InterPro" id="IPR008266">
    <property type="entry name" value="Tyr_kinase_AS"/>
</dbReference>
<dbReference type="InterPro" id="IPR040976">
    <property type="entry name" value="Pkinase_fungal"/>
</dbReference>
<dbReference type="Proteomes" id="UP000076798">
    <property type="component" value="Unassembled WGS sequence"/>
</dbReference>
<sequence>MDGTKNTTTPLKGSVDRFGKTLEDTPRSAPTTGGVPSATERNESIEPVLRTELADGISIDAEDFFEKILHTDTYKDSQIAKCFAALVREKLYDEATQRFHKVPTSGHETQMYAPLIDILDTITKAATHAKIPNVNDGIWKTVHRGIQGKDPNHQTIFPDIAGAQQIRGVAKEAFDAALQAVVEEVLSWQAIGNICEVKTSSKMDNHVDVHLQLAKYARKVLMYQRGRRRFVLAWTLCGDIVRAWLFDRSGGLASKSFNYHEDPLLFIRMIISLSSLSSEDLGYDPTITETEDGKLILDFTYRDGDEFKTEKYVITESIVPRPSLRGRGTVVWRAYKLCDEDVPESERQYYAIKDSWRDLNREHDEGYFFERIAGLGPNDGVVKFLRFAAVEIGPTTLQKVPDEIAKTVRQGVQGSRGSDFDHRGHVRLLMEEVGVTLDGFSSLRELIGVIMDAIKGHRNLKERNILHRDVSFGNILMTEHVDPKLRRRRGYLIDLDFAKDLASKATIETRLPSPTAGNVTAPKGKKARVTGTLPFIAIDVLRGDESHRDVHDLESFFWVVVWMCLKYQGPNYNPVNLRAEPVDSYRFRVLEKMLRCKNLDDGGAYKSSVLSDCEDDTRLEEAFDPYFASVIPAIVDLAYILSTGRRVDQSVRNKRKTREVDERTHEKFLEVLDELYLTLPDEDEVPARLETMFKSFAKLDIDEEDLHEPSQRSVGSFTSDAGFDSESRPATPTRTIFQGRRLRSGNPFAREDLEADTEAEAHQPTAPNRRTLRSDTLAARQAAQIPTTVQGGSESKTTKTTTKKR</sequence>
<feature type="domain" description="Protein kinase" evidence="2">
    <location>
        <begin position="317"/>
        <end position="697"/>
    </location>
</feature>
<dbReference type="PANTHER" id="PTHR38248:SF2">
    <property type="entry name" value="FUNK1 11"/>
    <property type="match status" value="1"/>
</dbReference>
<name>A0A166H625_9AGAM</name>
<feature type="compositionally biased region" description="Basic and acidic residues" evidence="1">
    <location>
        <begin position="14"/>
        <end position="26"/>
    </location>
</feature>
<gene>
    <name evidence="3" type="ORF">SISSUDRAFT_1041691</name>
</gene>
<dbReference type="PROSITE" id="PS50011">
    <property type="entry name" value="PROTEIN_KINASE_DOM"/>
    <property type="match status" value="1"/>
</dbReference>
<dbReference type="EMBL" id="KV428014">
    <property type="protein sequence ID" value="KZT42376.1"/>
    <property type="molecule type" value="Genomic_DNA"/>
</dbReference>
<feature type="compositionally biased region" description="Polar residues" evidence="1">
    <location>
        <begin position="1"/>
        <end position="11"/>
    </location>
</feature>
<evidence type="ECO:0000256" key="1">
    <source>
        <dbReference type="SAM" id="MobiDB-lite"/>
    </source>
</evidence>
<evidence type="ECO:0000259" key="2">
    <source>
        <dbReference type="PROSITE" id="PS50011"/>
    </source>
</evidence>
<evidence type="ECO:0000313" key="4">
    <source>
        <dbReference type="Proteomes" id="UP000076798"/>
    </source>
</evidence>
<proteinExistence type="predicted"/>
<reference evidence="3 4" key="1">
    <citation type="journal article" date="2016" name="Mol. Biol. Evol.">
        <title>Comparative Genomics of Early-Diverging Mushroom-Forming Fungi Provides Insights into the Origins of Lignocellulose Decay Capabilities.</title>
        <authorList>
            <person name="Nagy L.G."/>
            <person name="Riley R."/>
            <person name="Tritt A."/>
            <person name="Adam C."/>
            <person name="Daum C."/>
            <person name="Floudas D."/>
            <person name="Sun H."/>
            <person name="Yadav J.S."/>
            <person name="Pangilinan J."/>
            <person name="Larsson K.H."/>
            <person name="Matsuura K."/>
            <person name="Barry K."/>
            <person name="Labutti K."/>
            <person name="Kuo R."/>
            <person name="Ohm R.A."/>
            <person name="Bhattacharya S.S."/>
            <person name="Shirouzu T."/>
            <person name="Yoshinaga Y."/>
            <person name="Martin F.M."/>
            <person name="Grigoriev I.V."/>
            <person name="Hibbett D.S."/>
        </authorList>
    </citation>
    <scope>NUCLEOTIDE SEQUENCE [LARGE SCALE GENOMIC DNA]</scope>
    <source>
        <strain evidence="3 4">HHB10207 ss-3</strain>
    </source>
</reference>
<protein>
    <recommendedName>
        <fullName evidence="2">Protein kinase domain-containing protein</fullName>
    </recommendedName>
</protein>
<dbReference type="InterPro" id="IPR000719">
    <property type="entry name" value="Prot_kinase_dom"/>
</dbReference>
<feature type="region of interest" description="Disordered" evidence="1">
    <location>
        <begin position="1"/>
        <end position="44"/>
    </location>
</feature>
<feature type="region of interest" description="Disordered" evidence="1">
    <location>
        <begin position="704"/>
        <end position="805"/>
    </location>
</feature>
<dbReference type="InterPro" id="IPR011009">
    <property type="entry name" value="Kinase-like_dom_sf"/>
</dbReference>
<accession>A0A166H625</accession>
<dbReference type="Gene3D" id="1.10.510.10">
    <property type="entry name" value="Transferase(Phosphotransferase) domain 1"/>
    <property type="match status" value="1"/>
</dbReference>
<dbReference type="OrthoDB" id="2749836at2759"/>
<dbReference type="SUPFAM" id="SSF56112">
    <property type="entry name" value="Protein kinase-like (PK-like)"/>
    <property type="match status" value="1"/>
</dbReference>
<dbReference type="STRING" id="1314776.A0A166H625"/>
<dbReference type="PANTHER" id="PTHR38248">
    <property type="entry name" value="FUNK1 6"/>
    <property type="match status" value="1"/>
</dbReference>
<keyword evidence="4" id="KW-1185">Reference proteome</keyword>
<dbReference type="GO" id="GO:0004672">
    <property type="term" value="F:protein kinase activity"/>
    <property type="evidence" value="ECO:0007669"/>
    <property type="project" value="InterPro"/>
</dbReference>
<dbReference type="GO" id="GO:0005524">
    <property type="term" value="F:ATP binding"/>
    <property type="evidence" value="ECO:0007669"/>
    <property type="project" value="InterPro"/>
</dbReference>
<feature type="compositionally biased region" description="Polar residues" evidence="1">
    <location>
        <begin position="784"/>
        <end position="795"/>
    </location>
</feature>
<dbReference type="PROSITE" id="PS00109">
    <property type="entry name" value="PROTEIN_KINASE_TYR"/>
    <property type="match status" value="1"/>
</dbReference>
<dbReference type="AlphaFoldDB" id="A0A166H625"/>
<dbReference type="Pfam" id="PF17667">
    <property type="entry name" value="Pkinase_fungal"/>
    <property type="match status" value="1"/>
</dbReference>
<organism evidence="3 4">
    <name type="scientific">Sistotremastrum suecicum HHB10207 ss-3</name>
    <dbReference type="NCBI Taxonomy" id="1314776"/>
    <lineage>
        <taxon>Eukaryota</taxon>
        <taxon>Fungi</taxon>
        <taxon>Dikarya</taxon>
        <taxon>Basidiomycota</taxon>
        <taxon>Agaricomycotina</taxon>
        <taxon>Agaricomycetes</taxon>
        <taxon>Sistotremastrales</taxon>
        <taxon>Sistotremastraceae</taxon>
        <taxon>Sistotremastrum</taxon>
    </lineage>
</organism>
<evidence type="ECO:0000313" key="3">
    <source>
        <dbReference type="EMBL" id="KZT42376.1"/>
    </source>
</evidence>